<reference evidence="2 3" key="1">
    <citation type="submission" date="2020-02" db="EMBL/GenBank/DDBJ databases">
        <title>Albibacoteraceae fam. nov., the first described family within the subdivision 4 Verrucomicrobia.</title>
        <authorList>
            <person name="Xi F."/>
        </authorList>
    </citation>
    <scope>NUCLEOTIDE SEQUENCE [LARGE SCALE GENOMIC DNA]</scope>
    <source>
        <strain evidence="2 3">CK1056</strain>
    </source>
</reference>
<keyword evidence="3" id="KW-1185">Reference proteome</keyword>
<sequence>MRTTLIISSILLSSTHIPVSLSAQTTVYTEPMGGSYVTVAESILGGVFVSCPYIHDNDFVGDVSGVVDGTGSSTVSVGGAPLVSGAFNESLQFPLYYLEITEGGHPFEGYSFDIISNTTDSVIVSAELAADFSLAAGDQIQIRKHMTLDDFFADAESSFAAFFETVKFFNLDGSIDLYTWTGSMWSPDFGTTDSGQRQIYPGEGFLATFSSEITFIVSGKVKTTKTVVPIPASTVYPVFYGSSSPVDETLGSLQLAAGGLNDFFGTVKFISEDGNLTPITLFTDWGGFMTDDFGSTDGSAYPVPALTALQIANGGIETNVVLPAPFTP</sequence>
<protein>
    <submittedName>
        <fullName evidence="2">Uncharacterized protein</fullName>
    </submittedName>
</protein>
<evidence type="ECO:0000313" key="3">
    <source>
        <dbReference type="Proteomes" id="UP000478417"/>
    </source>
</evidence>
<proteinExistence type="predicted"/>
<dbReference type="Proteomes" id="UP000478417">
    <property type="component" value="Unassembled WGS sequence"/>
</dbReference>
<feature type="signal peptide" evidence="1">
    <location>
        <begin position="1"/>
        <end position="23"/>
    </location>
</feature>
<evidence type="ECO:0000313" key="2">
    <source>
        <dbReference type="EMBL" id="NDV61769.1"/>
    </source>
</evidence>
<dbReference type="EMBL" id="JAAGNX010000001">
    <property type="protein sequence ID" value="NDV61769.1"/>
    <property type="molecule type" value="Genomic_DNA"/>
</dbReference>
<comment type="caution">
    <text evidence="2">The sequence shown here is derived from an EMBL/GenBank/DDBJ whole genome shotgun (WGS) entry which is preliminary data.</text>
</comment>
<evidence type="ECO:0000256" key="1">
    <source>
        <dbReference type="SAM" id="SignalP"/>
    </source>
</evidence>
<gene>
    <name evidence="2" type="ORF">G0Q06_04835</name>
</gene>
<feature type="chain" id="PRO_5025647897" evidence="1">
    <location>
        <begin position="24"/>
        <end position="328"/>
    </location>
</feature>
<name>A0A6B2M0D2_9BACT</name>
<organism evidence="2 3">
    <name type="scientific">Oceanipulchritudo coccoides</name>
    <dbReference type="NCBI Taxonomy" id="2706888"/>
    <lineage>
        <taxon>Bacteria</taxon>
        <taxon>Pseudomonadati</taxon>
        <taxon>Verrucomicrobiota</taxon>
        <taxon>Opitutia</taxon>
        <taxon>Puniceicoccales</taxon>
        <taxon>Oceanipulchritudinaceae</taxon>
        <taxon>Oceanipulchritudo</taxon>
    </lineage>
</organism>
<dbReference type="RefSeq" id="WP_163962993.1">
    <property type="nucleotide sequence ID" value="NZ_JAAGNX010000001.1"/>
</dbReference>
<dbReference type="AlphaFoldDB" id="A0A6B2M0D2"/>
<keyword evidence="1" id="KW-0732">Signal</keyword>
<accession>A0A6B2M0D2</accession>